<feature type="domain" description="HSA" evidence="4">
    <location>
        <begin position="571"/>
        <end position="646"/>
    </location>
</feature>
<dbReference type="SMART" id="SM00573">
    <property type="entry name" value="HSA"/>
    <property type="match status" value="1"/>
</dbReference>
<feature type="region of interest" description="Disordered" evidence="2">
    <location>
        <begin position="1747"/>
        <end position="1781"/>
    </location>
</feature>
<feature type="compositionally biased region" description="Polar residues" evidence="2">
    <location>
        <begin position="224"/>
        <end position="238"/>
    </location>
</feature>
<dbReference type="Proteomes" id="UP001152523">
    <property type="component" value="Unassembled WGS sequence"/>
</dbReference>
<feature type="compositionally biased region" description="Polar residues" evidence="2">
    <location>
        <begin position="1536"/>
        <end position="1546"/>
    </location>
</feature>
<dbReference type="CDD" id="cd00167">
    <property type="entry name" value="SANT"/>
    <property type="match status" value="1"/>
</dbReference>
<name>A0AAV0FSV4_9ASTE</name>
<evidence type="ECO:0000256" key="1">
    <source>
        <dbReference type="ARBA" id="ARBA00022853"/>
    </source>
</evidence>
<feature type="compositionally biased region" description="Low complexity" evidence="2">
    <location>
        <begin position="990"/>
        <end position="1001"/>
    </location>
</feature>
<dbReference type="Gene3D" id="1.10.10.60">
    <property type="entry name" value="Homeodomain-like"/>
    <property type="match status" value="1"/>
</dbReference>
<organism evidence="5 6">
    <name type="scientific">Cuscuta epithymum</name>
    <dbReference type="NCBI Taxonomy" id="186058"/>
    <lineage>
        <taxon>Eukaryota</taxon>
        <taxon>Viridiplantae</taxon>
        <taxon>Streptophyta</taxon>
        <taxon>Embryophyta</taxon>
        <taxon>Tracheophyta</taxon>
        <taxon>Spermatophyta</taxon>
        <taxon>Magnoliopsida</taxon>
        <taxon>eudicotyledons</taxon>
        <taxon>Gunneridae</taxon>
        <taxon>Pentapetalae</taxon>
        <taxon>asterids</taxon>
        <taxon>lamiids</taxon>
        <taxon>Solanales</taxon>
        <taxon>Convolvulaceae</taxon>
        <taxon>Cuscuteae</taxon>
        <taxon>Cuscuta</taxon>
        <taxon>Cuscuta subgen. Cuscuta</taxon>
    </lineage>
</organism>
<feature type="region of interest" description="Disordered" evidence="2">
    <location>
        <begin position="1151"/>
        <end position="1174"/>
    </location>
</feature>
<dbReference type="PANTHER" id="PTHR46774">
    <property type="entry name" value="CHROMATIN MODIFICATION-RELATED PROTEIN EAF1 A-RELATED"/>
    <property type="match status" value="1"/>
</dbReference>
<feature type="region of interest" description="Disordered" evidence="2">
    <location>
        <begin position="324"/>
        <end position="349"/>
    </location>
</feature>
<feature type="region of interest" description="Disordered" evidence="2">
    <location>
        <begin position="1511"/>
        <end position="1566"/>
    </location>
</feature>
<evidence type="ECO:0000313" key="6">
    <source>
        <dbReference type="Proteomes" id="UP001152523"/>
    </source>
</evidence>
<feature type="compositionally biased region" description="Basic residues" evidence="2">
    <location>
        <begin position="166"/>
        <end position="175"/>
    </location>
</feature>
<dbReference type="PANTHER" id="PTHR46774:SF3">
    <property type="entry name" value="CHROMATIN MODIFICATION-RELATED PROTEIN EAF1 A-RELATED"/>
    <property type="match status" value="1"/>
</dbReference>
<dbReference type="GO" id="GO:0035267">
    <property type="term" value="C:NuA4 histone acetyltransferase complex"/>
    <property type="evidence" value="ECO:0007669"/>
    <property type="project" value="InterPro"/>
</dbReference>
<feature type="region of interest" description="Disordered" evidence="2">
    <location>
        <begin position="981"/>
        <end position="1005"/>
    </location>
</feature>
<keyword evidence="1" id="KW-0156">Chromatin regulator</keyword>
<feature type="region of interest" description="Disordered" evidence="2">
    <location>
        <begin position="219"/>
        <end position="238"/>
    </location>
</feature>
<dbReference type="InterPro" id="IPR044798">
    <property type="entry name" value="EAF1A/B"/>
</dbReference>
<feature type="region of interest" description="Disordered" evidence="2">
    <location>
        <begin position="1091"/>
        <end position="1111"/>
    </location>
</feature>
<evidence type="ECO:0000313" key="5">
    <source>
        <dbReference type="EMBL" id="CAH9138749.1"/>
    </source>
</evidence>
<feature type="compositionally biased region" description="Polar residues" evidence="2">
    <location>
        <begin position="1161"/>
        <end position="1174"/>
    </location>
</feature>
<feature type="region of interest" description="Disordered" evidence="2">
    <location>
        <begin position="1402"/>
        <end position="1458"/>
    </location>
</feature>
<dbReference type="InterPro" id="IPR014012">
    <property type="entry name" value="HSA_dom"/>
</dbReference>
<dbReference type="GO" id="GO:0006325">
    <property type="term" value="P:chromatin organization"/>
    <property type="evidence" value="ECO:0007669"/>
    <property type="project" value="UniProtKB-KW"/>
</dbReference>
<feature type="compositionally biased region" description="Polar residues" evidence="2">
    <location>
        <begin position="856"/>
        <end position="881"/>
    </location>
</feature>
<reference evidence="5" key="1">
    <citation type="submission" date="2022-07" db="EMBL/GenBank/DDBJ databases">
        <authorList>
            <person name="Macas J."/>
            <person name="Novak P."/>
            <person name="Neumann P."/>
        </authorList>
    </citation>
    <scope>NUCLEOTIDE SEQUENCE</scope>
</reference>
<dbReference type="InterPro" id="IPR001005">
    <property type="entry name" value="SANT/Myb"/>
</dbReference>
<feature type="region of interest" description="Disordered" evidence="2">
    <location>
        <begin position="83"/>
        <end position="111"/>
    </location>
</feature>
<feature type="region of interest" description="Disordered" evidence="2">
    <location>
        <begin position="166"/>
        <end position="213"/>
    </location>
</feature>
<dbReference type="SMART" id="SM00717">
    <property type="entry name" value="SANT"/>
    <property type="match status" value="1"/>
</dbReference>
<comment type="caution">
    <text evidence="5">The sequence shown here is derived from an EMBL/GenBank/DDBJ whole genome shotgun (WGS) entry which is preliminary data.</text>
</comment>
<protein>
    <submittedName>
        <fullName evidence="5">Uncharacterized protein</fullName>
    </submittedName>
</protein>
<feature type="compositionally biased region" description="Polar residues" evidence="2">
    <location>
        <begin position="1653"/>
        <end position="1672"/>
    </location>
</feature>
<feature type="domain" description="Myb-like" evidence="3">
    <location>
        <begin position="1035"/>
        <end position="1087"/>
    </location>
</feature>
<evidence type="ECO:0000256" key="2">
    <source>
        <dbReference type="SAM" id="MobiDB-lite"/>
    </source>
</evidence>
<evidence type="ECO:0000259" key="4">
    <source>
        <dbReference type="PROSITE" id="PS51204"/>
    </source>
</evidence>
<proteinExistence type="predicted"/>
<sequence>MGGVGNDTKTSPRRAAIEKVQDELRQEFDVIEERRRELEFLQKGGNPLEFRFGHAVSVSVQSTSPTDQQVDQFVTSKAKGSFGFTASPHGDSVESSGRPGDSQLCEPNSADNLNLFDGENKLIEGERTSRRLSRNNIAPLGKSTQIDGSQNVKELGDSVALGVPRKAYKRRYRTKTSRDGSRSNSNDVLTRGGHGFSLPSYSVTNDSKGLASDAEKQWGRNITGHPTSSNGGVTSKTVPSNKKVMVEPDTIKAAEPMTEMSKVCQPNDAPDIIFSTVAIHSQHNQRAVAHESPTEVSIKGTELLSEKEKVGLGGIETKLSDLEKVDDQVSSRQMSGSNGAKVDRKRLSSDSKHISGAFTTKGLDSSSSCTQTSLSLTEKDSEICTEPINIYSTVNNMTDQSYVSVRDSVLEDNIVKDVKEIKADETCGFVSEECYSAQKNHKHNGFEPQLGDELVRNESTLQSETKDKVLIIDKESIGAAASETEVKPCISGSVNSNNQDTKVCFELPGSFDSSVPYHTKVAELASIPRVAHEGNQSEIKIKLVTRPDEDSILEEARIIEEKRKRIAKLSFVTTATETRHKSHWDFVLEEMSWLANDFLQERLWKKSAASQMSYHAAFAYQFRYQEINDSWKHKKLAHTLAKAVMDFWHSVKEMNKKAELQCPKKAVGCDIREYALKFLKCNSLDVTHSQAEAPTTPERVSETKEILFYTVPVGATETYRKSIEFQVLQHEKTRSNMQREVETSARDAMAGPQDYACEENEGKATMYDMPAAFCGSNSSRLSKKKRRFQMHTYGGRSDHMTTDLSFTQCMENKVGSQQSMPHLKRPTTSLNVSFPTKRVRTCYRPKVHSPLGAGTSGLQFSTKTDASSETSSFQDDQNSLHGGSYVPNSVEVESVRNFEKHLKLDSAEVSMKPKKKKKAKNLGFSYEQRWTADSNFQNEQGGYSRKRSDNHQFESKGCNGIFGQHVPKKPKIMGQSFENTSDNISPTPGSVQSPSASQLSSMPNTNKFTKMLTGRDLSKKVKNLKMPAGMAGSGSQWSPFEDQALVVLVHDMGPNWELVSDAINSTLHFKCIYRKPMECKERHKLLMVTNGDGADSAEDPGNSQPYPSTLPGIPKGSARQLFQRLLGPVEEASRNSHFEKIILIGRKYHLGKSQGDDQDPKQLQQPHSSHTSALSQVAPNNLNGLILTPLDLCDAPSSSPDISSLGYQNPHPVGLPVSMSSSGANSATPQGSLNVIHGNNFSSPSSPLNATFRDGKCAISRSASMPIDEQHRIHHSNQLLPEKNISVSPTPGDFSGPEHGGVHVLPSGSGMGTISSITRGMPTPRPGFQGFASPSMLNSGSLASSGMITLPTPVNVHCDQITSMSRPIDNSNMMRPTQTQEAQRQMMLAELQIQAAQVNSRAVPPPFGGLTSSYPNQSPSSHVPSYPPQHLQPSQSPLILSSPHSHAQVGATNHAPNSAQKQSYALHLTKERQLQQRLVHHRQKFGTSNSLTPSAQQHQPPLHNSAQITSLSVSSPPTLSSLASMSPSVVPPGHSRSAQGGPTNLLSKQQQQQTSRSHPQQRQQSANVLKGVGRANALNQHMQLDASALNRSTSNSMTTIATEKSGNQMTNSIQNQGSYTGSEVNSIWPTKSSVEQPKKKMHPVRAATKPLKPTTSQSDCMEAPESTSPAANQAIPTPVISSSCDEHVPHPQPRVRTQKRIANLSHTTESQFTQHTMNNCSNCAVKETTSDCNNATNATLLPNAAAGCEKSSQIGRGLSPGSLSPVGHEASLHWEQPQQQQ</sequence>
<dbReference type="EMBL" id="CAMAPF010001011">
    <property type="protein sequence ID" value="CAH9138749.1"/>
    <property type="molecule type" value="Genomic_DNA"/>
</dbReference>
<feature type="compositionally biased region" description="Low complexity" evidence="2">
    <location>
        <begin position="1511"/>
        <end position="1532"/>
    </location>
</feature>
<feature type="region of interest" description="Disordered" evidence="2">
    <location>
        <begin position="846"/>
        <end position="886"/>
    </location>
</feature>
<accession>A0AAV0FSV4</accession>
<dbReference type="PROSITE" id="PS50090">
    <property type="entry name" value="MYB_LIKE"/>
    <property type="match status" value="1"/>
</dbReference>
<evidence type="ECO:0000259" key="3">
    <source>
        <dbReference type="PROSITE" id="PS50090"/>
    </source>
</evidence>
<feature type="compositionally biased region" description="Low complexity" evidence="2">
    <location>
        <begin position="1428"/>
        <end position="1446"/>
    </location>
</feature>
<dbReference type="PROSITE" id="PS51204">
    <property type="entry name" value="HSA"/>
    <property type="match status" value="1"/>
</dbReference>
<feature type="region of interest" description="Disordered" evidence="2">
    <location>
        <begin position="1"/>
        <end position="20"/>
    </location>
</feature>
<gene>
    <name evidence="5" type="ORF">CEPIT_LOCUS37052</name>
</gene>
<keyword evidence="6" id="KW-1185">Reference proteome</keyword>
<feature type="compositionally biased region" description="Polar residues" evidence="2">
    <location>
        <begin position="1410"/>
        <end position="1423"/>
    </location>
</feature>
<feature type="compositionally biased region" description="Low complexity" evidence="2">
    <location>
        <begin position="1547"/>
        <end position="1565"/>
    </location>
</feature>
<dbReference type="Pfam" id="PF07529">
    <property type="entry name" value="HSA"/>
    <property type="match status" value="1"/>
</dbReference>
<feature type="region of interest" description="Disordered" evidence="2">
    <location>
        <begin position="1631"/>
        <end position="1672"/>
    </location>
</feature>